<reference evidence="4" key="1">
    <citation type="journal article" date="2019" name="Int. J. Syst. Evol. Microbiol.">
        <title>The Global Catalogue of Microorganisms (GCM) 10K type strain sequencing project: providing services to taxonomists for standard genome sequencing and annotation.</title>
        <authorList>
            <consortium name="The Broad Institute Genomics Platform"/>
            <consortium name="The Broad Institute Genome Sequencing Center for Infectious Disease"/>
            <person name="Wu L."/>
            <person name="Ma J."/>
        </authorList>
    </citation>
    <scope>NUCLEOTIDE SEQUENCE [LARGE SCALE GENOMIC DNA]</scope>
    <source>
        <strain evidence="4">KCTC 42899</strain>
    </source>
</reference>
<dbReference type="PRINTS" id="PR00313">
    <property type="entry name" value="CABNDNGRPT"/>
</dbReference>
<dbReference type="PANTHER" id="PTHR38340">
    <property type="entry name" value="S-LAYER PROTEIN"/>
    <property type="match status" value="1"/>
</dbReference>
<proteinExistence type="predicted"/>
<dbReference type="InterPro" id="IPR001343">
    <property type="entry name" value="Hemolysn_Ca-bd"/>
</dbReference>
<dbReference type="PROSITE" id="PS00330">
    <property type="entry name" value="HEMOLYSIN_CALCIUM"/>
    <property type="match status" value="10"/>
</dbReference>
<dbReference type="Proteomes" id="UP001595721">
    <property type="component" value="Unassembled WGS sequence"/>
</dbReference>
<dbReference type="RefSeq" id="WP_377742686.1">
    <property type="nucleotide sequence ID" value="NZ_JBHRXJ010000002.1"/>
</dbReference>
<name>A0ABV7R0U1_9RHOB</name>
<keyword evidence="2" id="KW-0964">Secreted</keyword>
<dbReference type="InterPro" id="IPR050557">
    <property type="entry name" value="RTX_toxin/Mannuronan_C5-epim"/>
</dbReference>
<dbReference type="Pfam" id="PF00353">
    <property type="entry name" value="HemolysinCabind"/>
    <property type="match status" value="10"/>
</dbReference>
<protein>
    <submittedName>
        <fullName evidence="3">Beta strand repeat-containing protein</fullName>
    </submittedName>
</protein>
<dbReference type="InterPro" id="IPR018511">
    <property type="entry name" value="Hemolysin-typ_Ca-bd_CS"/>
</dbReference>
<dbReference type="PANTHER" id="PTHR38340:SF1">
    <property type="entry name" value="S-LAYER PROTEIN"/>
    <property type="match status" value="1"/>
</dbReference>
<dbReference type="Gene3D" id="2.150.10.10">
    <property type="entry name" value="Serralysin-like metalloprotease, C-terminal"/>
    <property type="match status" value="6"/>
</dbReference>
<comment type="caution">
    <text evidence="3">The sequence shown here is derived from an EMBL/GenBank/DDBJ whole genome shotgun (WGS) entry which is preliminary data.</text>
</comment>
<dbReference type="SUPFAM" id="SSF51120">
    <property type="entry name" value="beta-Roll"/>
    <property type="match status" value="6"/>
</dbReference>
<accession>A0ABV7R0U1</accession>
<sequence length="855" mass="85210">MADYPTIGNDTLLGTAGADNIDGLAGNDTITGLSGNDTLIGGTGDDIFVIGGTDFGYDIYNGGDGADIIRLNADITVSSLRLTSANLIGTETLSMYGYDISGTGGNDAFDISGVTNVTSYNWIRMGDGADRFVGHVGADAVDGGSGNDTLNGRAGNDTLIGGAGNDFLVGDSGNDIFLIGGTDFGTDTYLGGEGADIIRLSADVTVSSLRLTASAVNGTETLSMYGYDIAGTAGNDAFDISGITNVTSYNWILMGDGLDRFVGHVGADAVNGGSGNDTLNGGAGNDSLIGGSGNDYMLGGTGDDIFYISGTDFGTDTYLGGEGADIIRLSADVTVSSLRLTANAVNGTETLSMYGYDIAGTAGNDAFDISGITNVTSYNWILMGDGLDRFVGHVGADAVNGGSGNDTLNGGAGADSIIGGAGNDYLVGGTGDDVFYIEGTDFGRDTYNGGDGADMIRLTGDVTVSTLLLTASNVIGTETLSMYGYDIIGTTGNDNFDLSGITNVTSYSWIQMGDGLDRFVGHAGGDAVNGGAGGDTLNGRGGDDSLAGGAGNDLLFGETGNDNLDGGDGIDTVSYASATGGLRINLLQTAGQAVGGGHGTDALSGIENVIGSRFGDAIIGNNAGNRLVGDAGNDNLRGMAGNDQLFGGTGNDILQGASGNDTLNGQAGIDTASYAGASSGVTVDLRLSAAQSVGGGHGLDVLLGIENLLGSSFGDRLIGTGLNNVLNGDAGNDRLVGLAGNDNLLGGAGNDQLSGGDGNDILTGGVGADIMTGGAGTDAFIFAVGHGADQISDWQNGVDRIQIASGTWQGVTYDGFDDLRISQSASGALISFGGTSISLSGVSSGLLDASDFVFV</sequence>
<dbReference type="InterPro" id="IPR011049">
    <property type="entry name" value="Serralysin-like_metalloprot_C"/>
</dbReference>
<evidence type="ECO:0000256" key="2">
    <source>
        <dbReference type="ARBA" id="ARBA00022525"/>
    </source>
</evidence>
<comment type="subcellular location">
    <subcellularLocation>
        <location evidence="1">Secreted</location>
    </subcellularLocation>
</comment>
<organism evidence="3 4">
    <name type="scientific">Paracoccus mangrovi</name>
    <dbReference type="NCBI Taxonomy" id="1715645"/>
    <lineage>
        <taxon>Bacteria</taxon>
        <taxon>Pseudomonadati</taxon>
        <taxon>Pseudomonadota</taxon>
        <taxon>Alphaproteobacteria</taxon>
        <taxon>Rhodobacterales</taxon>
        <taxon>Paracoccaceae</taxon>
        <taxon>Paracoccus</taxon>
    </lineage>
</organism>
<dbReference type="EMBL" id="JBHRXJ010000002">
    <property type="protein sequence ID" value="MFC3527262.1"/>
    <property type="molecule type" value="Genomic_DNA"/>
</dbReference>
<evidence type="ECO:0000313" key="3">
    <source>
        <dbReference type="EMBL" id="MFC3527262.1"/>
    </source>
</evidence>
<evidence type="ECO:0000313" key="4">
    <source>
        <dbReference type="Proteomes" id="UP001595721"/>
    </source>
</evidence>
<evidence type="ECO:0000256" key="1">
    <source>
        <dbReference type="ARBA" id="ARBA00004613"/>
    </source>
</evidence>
<dbReference type="Gene3D" id="2.160.20.160">
    <property type="match status" value="1"/>
</dbReference>
<keyword evidence="4" id="KW-1185">Reference proteome</keyword>
<gene>
    <name evidence="3" type="ORF">ACFOMH_03680</name>
</gene>